<organism evidence="1 2">
    <name type="scientific">Natrarchaeobius chitinivorans</name>
    <dbReference type="NCBI Taxonomy" id="1679083"/>
    <lineage>
        <taxon>Archaea</taxon>
        <taxon>Methanobacteriati</taxon>
        <taxon>Methanobacteriota</taxon>
        <taxon>Stenosarchaea group</taxon>
        <taxon>Halobacteria</taxon>
        <taxon>Halobacteriales</taxon>
        <taxon>Natrialbaceae</taxon>
        <taxon>Natrarchaeobius</taxon>
    </lineage>
</organism>
<proteinExistence type="predicted"/>
<dbReference type="Gene3D" id="3.20.20.70">
    <property type="entry name" value="Aldolase class I"/>
    <property type="match status" value="1"/>
</dbReference>
<dbReference type="InterPro" id="IPR013785">
    <property type="entry name" value="Aldolase_TIM"/>
</dbReference>
<keyword evidence="2" id="KW-1185">Reference proteome</keyword>
<dbReference type="GO" id="GO:0043720">
    <property type="term" value="F:3-keto-5-aminohexanoate cleavage activity"/>
    <property type="evidence" value="ECO:0007669"/>
    <property type="project" value="InterPro"/>
</dbReference>
<dbReference type="Pfam" id="PF05853">
    <property type="entry name" value="BKACE"/>
    <property type="match status" value="1"/>
</dbReference>
<reference evidence="1 2" key="1">
    <citation type="submission" date="2018-10" db="EMBL/GenBank/DDBJ databases">
        <title>Natrarchaeobius chitinivorans gen. nov., sp. nov., and Natrarchaeobius haloalkaliphilus sp. nov., alkaliphilic, chitin-utilizing haloarchaea from hypersaline alkaline lakes.</title>
        <authorList>
            <person name="Sorokin D.Y."/>
            <person name="Elcheninov A.G."/>
            <person name="Kostrikina N.A."/>
            <person name="Bale N.J."/>
            <person name="Sinninghe Damste J.S."/>
            <person name="Khijniak T.V."/>
            <person name="Kublanov I.V."/>
            <person name="Toshchakov S.V."/>
        </authorList>
    </citation>
    <scope>NUCLEOTIDE SEQUENCE [LARGE SCALE GENOMIC DNA]</scope>
    <source>
        <strain evidence="1 2">AArcht7</strain>
    </source>
</reference>
<gene>
    <name evidence="1" type="ORF">EA472_03305</name>
</gene>
<name>A0A3N6N0J1_NATCH</name>
<dbReference type="EMBL" id="REFZ01000002">
    <property type="protein sequence ID" value="RQH02342.1"/>
    <property type="molecule type" value="Genomic_DNA"/>
</dbReference>
<sequence length="66" mass="7294">METLDKPFVIQVAPTGSFLKRDTNPNQAYTPEEVAEQAIGACDASAAMCHFTFETKRAFPISDRKT</sequence>
<dbReference type="AlphaFoldDB" id="A0A3N6N0J1"/>
<evidence type="ECO:0000313" key="2">
    <source>
        <dbReference type="Proteomes" id="UP000281431"/>
    </source>
</evidence>
<dbReference type="InterPro" id="IPR008567">
    <property type="entry name" value="BKACE"/>
</dbReference>
<protein>
    <submittedName>
        <fullName evidence="1">Uncharacterized protein</fullName>
    </submittedName>
</protein>
<dbReference type="Proteomes" id="UP000281431">
    <property type="component" value="Unassembled WGS sequence"/>
</dbReference>
<evidence type="ECO:0000313" key="1">
    <source>
        <dbReference type="EMBL" id="RQH02342.1"/>
    </source>
</evidence>
<comment type="caution">
    <text evidence="1">The sequence shown here is derived from an EMBL/GenBank/DDBJ whole genome shotgun (WGS) entry which is preliminary data.</text>
</comment>
<accession>A0A3N6N0J1</accession>